<comment type="caution">
    <text evidence="6">The sequence shown here is derived from an EMBL/GenBank/DDBJ whole genome shotgun (WGS) entry which is preliminary data.</text>
</comment>
<evidence type="ECO:0000256" key="1">
    <source>
        <dbReference type="ARBA" id="ARBA00008361"/>
    </source>
</evidence>
<keyword evidence="3" id="KW-0808">Transferase</keyword>
<dbReference type="InterPro" id="IPR013216">
    <property type="entry name" value="Methyltransf_11"/>
</dbReference>
<reference evidence="6 7" key="1">
    <citation type="submission" date="2023-07" db="EMBL/GenBank/DDBJ databases">
        <title>Sequencing the genomes of 1000 actinobacteria strains.</title>
        <authorList>
            <person name="Klenk H.-P."/>
        </authorList>
    </citation>
    <scope>NUCLEOTIDE SEQUENCE [LARGE SCALE GENOMIC DNA]</scope>
    <source>
        <strain evidence="6 7">DSM 44709</strain>
    </source>
</reference>
<dbReference type="Proteomes" id="UP001240236">
    <property type="component" value="Unassembled WGS sequence"/>
</dbReference>
<accession>A0AAE3W626</accession>
<dbReference type="PANTHER" id="PTHR44942:SF4">
    <property type="entry name" value="METHYLTRANSFERASE TYPE 11 DOMAIN-CONTAINING PROTEIN"/>
    <property type="match status" value="1"/>
</dbReference>
<sequence>MSGRALSFGSVAEAYERYRPGYPAQLHELVTGYAGRPIRTALEIGAGTGKATRLFARPGTTVTATEPDPAMLAELRRHVPADVRTVQGSFEELPPGGTYDLVYAAAALHWTSPAGRWPRIAAMLTPGGTFASFGGPARLADPAVESAVQAARAPFLDTDEFPSPDGTPAGAAMQWPGTELERSGLFTDVRQVTIARHVTGHRRRLRRPPRHGLRLPPAPRTPPRGGLPRDPGRAPAHRPPGRRHRRAPRPAYLTGSLRTSPASRSAGAEDRIRPGAPALSRLATAGGTLNGLPAPPGRA</sequence>
<evidence type="ECO:0000313" key="7">
    <source>
        <dbReference type="Proteomes" id="UP001240236"/>
    </source>
</evidence>
<dbReference type="PANTHER" id="PTHR44942">
    <property type="entry name" value="METHYLTRANSF_11 DOMAIN-CONTAINING PROTEIN"/>
    <property type="match status" value="1"/>
</dbReference>
<protein>
    <submittedName>
        <fullName evidence="6">SAM-dependent methyltransferase</fullName>
    </submittedName>
</protein>
<proteinExistence type="inferred from homology"/>
<name>A0AAE3W626_9ACTN</name>
<dbReference type="RefSeq" id="WP_307246667.1">
    <property type="nucleotide sequence ID" value="NZ_JAUSUZ010000001.1"/>
</dbReference>
<feature type="compositionally biased region" description="Basic residues" evidence="4">
    <location>
        <begin position="235"/>
        <end position="248"/>
    </location>
</feature>
<dbReference type="Pfam" id="PF08241">
    <property type="entry name" value="Methyltransf_11"/>
    <property type="match status" value="1"/>
</dbReference>
<evidence type="ECO:0000259" key="5">
    <source>
        <dbReference type="Pfam" id="PF08241"/>
    </source>
</evidence>
<dbReference type="GO" id="GO:0008757">
    <property type="term" value="F:S-adenosylmethionine-dependent methyltransferase activity"/>
    <property type="evidence" value="ECO:0007669"/>
    <property type="project" value="InterPro"/>
</dbReference>
<dbReference type="GO" id="GO:0032259">
    <property type="term" value="P:methylation"/>
    <property type="evidence" value="ECO:0007669"/>
    <property type="project" value="UniProtKB-KW"/>
</dbReference>
<evidence type="ECO:0000256" key="4">
    <source>
        <dbReference type="SAM" id="MobiDB-lite"/>
    </source>
</evidence>
<dbReference type="SUPFAM" id="SSF53335">
    <property type="entry name" value="S-adenosyl-L-methionine-dependent methyltransferases"/>
    <property type="match status" value="1"/>
</dbReference>
<keyword evidence="7" id="KW-1185">Reference proteome</keyword>
<dbReference type="EMBL" id="JAUSUZ010000001">
    <property type="protein sequence ID" value="MDQ0370588.1"/>
    <property type="molecule type" value="Genomic_DNA"/>
</dbReference>
<feature type="compositionally biased region" description="Basic residues" evidence="4">
    <location>
        <begin position="198"/>
        <end position="213"/>
    </location>
</feature>
<evidence type="ECO:0000256" key="2">
    <source>
        <dbReference type="ARBA" id="ARBA00022603"/>
    </source>
</evidence>
<dbReference type="InterPro" id="IPR029063">
    <property type="entry name" value="SAM-dependent_MTases_sf"/>
</dbReference>
<keyword evidence="2 6" id="KW-0489">Methyltransferase</keyword>
<dbReference type="InterPro" id="IPR051052">
    <property type="entry name" value="Diverse_substrate_MTase"/>
</dbReference>
<organism evidence="6 7">
    <name type="scientific">Catenuloplanes indicus</name>
    <dbReference type="NCBI Taxonomy" id="137267"/>
    <lineage>
        <taxon>Bacteria</taxon>
        <taxon>Bacillati</taxon>
        <taxon>Actinomycetota</taxon>
        <taxon>Actinomycetes</taxon>
        <taxon>Micromonosporales</taxon>
        <taxon>Micromonosporaceae</taxon>
        <taxon>Catenuloplanes</taxon>
    </lineage>
</organism>
<evidence type="ECO:0000256" key="3">
    <source>
        <dbReference type="ARBA" id="ARBA00022679"/>
    </source>
</evidence>
<dbReference type="AlphaFoldDB" id="A0AAE3W626"/>
<dbReference type="Gene3D" id="3.40.50.150">
    <property type="entry name" value="Vaccinia Virus protein VP39"/>
    <property type="match status" value="1"/>
</dbReference>
<feature type="region of interest" description="Disordered" evidence="4">
    <location>
        <begin position="197"/>
        <end position="299"/>
    </location>
</feature>
<evidence type="ECO:0000313" key="6">
    <source>
        <dbReference type="EMBL" id="MDQ0370588.1"/>
    </source>
</evidence>
<dbReference type="CDD" id="cd02440">
    <property type="entry name" value="AdoMet_MTases"/>
    <property type="match status" value="1"/>
</dbReference>
<comment type="similarity">
    <text evidence="1">Belongs to the methyltransferase superfamily.</text>
</comment>
<gene>
    <name evidence="6" type="ORF">J2S42_007257</name>
</gene>
<feature type="domain" description="Methyltransferase type 11" evidence="5">
    <location>
        <begin position="42"/>
        <end position="131"/>
    </location>
</feature>